<dbReference type="Pfam" id="PF04404">
    <property type="entry name" value="ERF"/>
    <property type="match status" value="1"/>
</dbReference>
<sequence>MAEENSTNNINAIYSKISQLSSVFKQPKKNAINPFTQSKYADLSAIIESLKPALASVGLGFVQVPVTDMNANGQTSVGIKTIVFDKDNQVEFKAFSLPLLKTDPQSAGSALTYLRRYTLSAIFGIAADDDDGNQSSGRTQQSQQRQRPAQRQQRSQPAQRQQNSRPAQQQQPAKQTDSSPASDKAKQLIKDLNAKYSKLINEDESKSMEEQLNICKITDPRKMTVKQARELYQSLKIFYENAVKAGENFD</sequence>
<dbReference type="InterPro" id="IPR007499">
    <property type="entry name" value="ERF_bacteria_virus"/>
</dbReference>
<organism evidence="2 3">
    <name type="scientific">Fructilactobacillus florum DSM 22689 = JCM 16035</name>
    <dbReference type="NCBI Taxonomy" id="1423745"/>
    <lineage>
        <taxon>Bacteria</taxon>
        <taxon>Bacillati</taxon>
        <taxon>Bacillota</taxon>
        <taxon>Bacilli</taxon>
        <taxon>Lactobacillales</taxon>
        <taxon>Lactobacillaceae</taxon>
        <taxon>Fructilactobacillus</taxon>
    </lineage>
</organism>
<gene>
    <name evidence="2" type="ORF">FC87_GL000002</name>
</gene>
<accession>A0A0R2CX57</accession>
<dbReference type="Proteomes" id="UP000051586">
    <property type="component" value="Unassembled WGS sequence"/>
</dbReference>
<feature type="region of interest" description="Disordered" evidence="1">
    <location>
        <begin position="128"/>
        <end position="185"/>
    </location>
</feature>
<proteinExistence type="predicted"/>
<name>A0A0R2CX57_9LACO</name>
<protein>
    <recommendedName>
        <fullName evidence="4">Erf family protein</fullName>
    </recommendedName>
</protein>
<dbReference type="STRING" id="1423745.GCA_001311215_02016"/>
<reference evidence="2 3" key="1">
    <citation type="journal article" date="2015" name="Genome Announc.">
        <title>Expanding the biotechnology potential of lactobacilli through comparative genomics of 213 strains and associated genera.</title>
        <authorList>
            <person name="Sun Z."/>
            <person name="Harris H.M."/>
            <person name="McCann A."/>
            <person name="Guo C."/>
            <person name="Argimon S."/>
            <person name="Zhang W."/>
            <person name="Yang X."/>
            <person name="Jeffery I.B."/>
            <person name="Cooney J.C."/>
            <person name="Kagawa T.F."/>
            <person name="Liu W."/>
            <person name="Song Y."/>
            <person name="Salvetti E."/>
            <person name="Wrobel A."/>
            <person name="Rasinkangas P."/>
            <person name="Parkhill J."/>
            <person name="Rea M.C."/>
            <person name="O'Sullivan O."/>
            <person name="Ritari J."/>
            <person name="Douillard F.P."/>
            <person name="Paul Ross R."/>
            <person name="Yang R."/>
            <person name="Briner A.E."/>
            <person name="Felis G.E."/>
            <person name="de Vos W.M."/>
            <person name="Barrangou R."/>
            <person name="Klaenhammer T.R."/>
            <person name="Caufield P.W."/>
            <person name="Cui Y."/>
            <person name="Zhang H."/>
            <person name="O'Toole P.W."/>
        </authorList>
    </citation>
    <scope>NUCLEOTIDE SEQUENCE [LARGE SCALE GENOMIC DNA]</scope>
    <source>
        <strain evidence="2 3">DSM 22689</strain>
    </source>
</reference>
<evidence type="ECO:0000313" key="2">
    <source>
        <dbReference type="EMBL" id="KRM92390.1"/>
    </source>
</evidence>
<dbReference type="EMBL" id="AYZI01000001">
    <property type="protein sequence ID" value="KRM92390.1"/>
    <property type="molecule type" value="Genomic_DNA"/>
</dbReference>
<dbReference type="AlphaFoldDB" id="A0A0R2CX57"/>
<evidence type="ECO:0008006" key="4">
    <source>
        <dbReference type="Google" id="ProtNLM"/>
    </source>
</evidence>
<evidence type="ECO:0000313" key="3">
    <source>
        <dbReference type="Proteomes" id="UP000051586"/>
    </source>
</evidence>
<dbReference type="PATRIC" id="fig|1423745.4.peg.3"/>
<comment type="caution">
    <text evidence="2">The sequence shown here is derived from an EMBL/GenBank/DDBJ whole genome shotgun (WGS) entry which is preliminary data.</text>
</comment>
<dbReference type="RefSeq" id="WP_056961255.1">
    <property type="nucleotide sequence ID" value="NZ_AYZI01000001.1"/>
</dbReference>
<evidence type="ECO:0000256" key="1">
    <source>
        <dbReference type="SAM" id="MobiDB-lite"/>
    </source>
</evidence>
<feature type="compositionally biased region" description="Low complexity" evidence="1">
    <location>
        <begin position="134"/>
        <end position="173"/>
    </location>
</feature>